<dbReference type="InterPro" id="IPR003462">
    <property type="entry name" value="ODC_Mu_crystall"/>
</dbReference>
<dbReference type="Gene3D" id="3.40.50.720">
    <property type="entry name" value="NAD(P)-binding Rossmann-like Domain"/>
    <property type="match status" value="1"/>
</dbReference>
<dbReference type="InterPro" id="IPR036291">
    <property type="entry name" value="NAD(P)-bd_dom_sf"/>
</dbReference>
<keyword evidence="2" id="KW-1185">Reference proteome</keyword>
<dbReference type="Proteomes" id="UP001427805">
    <property type="component" value="Unassembled WGS sequence"/>
</dbReference>
<dbReference type="EMBL" id="JBDIZK010000003">
    <property type="protein sequence ID" value="MEN3746703.1"/>
    <property type="molecule type" value="Genomic_DNA"/>
</dbReference>
<protein>
    <submittedName>
        <fullName evidence="1">Ornithine cyclodeaminase family protein</fullName>
    </submittedName>
</protein>
<dbReference type="Pfam" id="PF02423">
    <property type="entry name" value="OCD_Mu_crystall"/>
    <property type="match status" value="1"/>
</dbReference>
<dbReference type="PANTHER" id="PTHR13812:SF19">
    <property type="entry name" value="KETIMINE REDUCTASE MU-CRYSTALLIN"/>
    <property type="match status" value="1"/>
</dbReference>
<dbReference type="SUPFAM" id="SSF51735">
    <property type="entry name" value="NAD(P)-binding Rossmann-fold domains"/>
    <property type="match status" value="1"/>
</dbReference>
<name>A0ABV0B509_9SPHN</name>
<accession>A0ABV0B509</accession>
<dbReference type="InterPro" id="IPR023401">
    <property type="entry name" value="ODC_N"/>
</dbReference>
<dbReference type="PIRSF" id="PIRSF001439">
    <property type="entry name" value="CryM"/>
    <property type="match status" value="1"/>
</dbReference>
<reference evidence="1 2" key="1">
    <citation type="submission" date="2024-05" db="EMBL/GenBank/DDBJ databases">
        <title>Sphingomonas sp. HF-S3 16S ribosomal RNA gene Genome sequencing and assembly.</title>
        <authorList>
            <person name="Lee H."/>
        </authorList>
    </citation>
    <scope>NUCLEOTIDE SEQUENCE [LARGE SCALE GENOMIC DNA]</scope>
    <source>
        <strain evidence="1 2">HF-S3</strain>
    </source>
</reference>
<organism evidence="1 2">
    <name type="scientific">Sphingomonas rustica</name>
    <dbReference type="NCBI Taxonomy" id="3103142"/>
    <lineage>
        <taxon>Bacteria</taxon>
        <taxon>Pseudomonadati</taxon>
        <taxon>Pseudomonadota</taxon>
        <taxon>Alphaproteobacteria</taxon>
        <taxon>Sphingomonadales</taxon>
        <taxon>Sphingomonadaceae</taxon>
        <taxon>Sphingomonas</taxon>
    </lineage>
</organism>
<dbReference type="Gene3D" id="3.30.1780.10">
    <property type="entry name" value="ornithine cyclodeaminase, domain 1"/>
    <property type="match status" value="1"/>
</dbReference>
<dbReference type="PANTHER" id="PTHR13812">
    <property type="entry name" value="KETIMINE REDUCTASE MU-CRYSTALLIN"/>
    <property type="match status" value="1"/>
</dbReference>
<sequence length="324" mass="34538">MIDIIGSADLAALLTMDDAIKLVKTAMIDVSAARSWAPHRWVEQLERGGAMALMPGGMFSDNRFGIKVLSLFKPAARGSLSGHQGAMLLFDSVDGRPLAIVEASSLTALRTAAATAVATDALSRPQSRVLALLGAGAQAVRHVEAMTAVRSFDEIRIWARDRTKAETFAENHLRGFKTVTVANDAQTAIIGADVVCTLTHSDTAVVRGEWLERGQHLNLIGASTAASREVDVEAVRRSRYFADSRANALLQAGELRDAIAAGIVGEDHIAAEIGEVLGDAATGREGPDQITIYKSLGHVAQDIAVAGRAFELTSARQWHGRLPW</sequence>
<proteinExistence type="predicted"/>
<comment type="caution">
    <text evidence="1">The sequence shown here is derived from an EMBL/GenBank/DDBJ whole genome shotgun (WGS) entry which is preliminary data.</text>
</comment>
<evidence type="ECO:0000313" key="2">
    <source>
        <dbReference type="Proteomes" id="UP001427805"/>
    </source>
</evidence>
<dbReference type="RefSeq" id="WP_346245706.1">
    <property type="nucleotide sequence ID" value="NZ_JBDIZK010000003.1"/>
</dbReference>
<gene>
    <name evidence="1" type="ORF">TPR58_05965</name>
</gene>
<evidence type="ECO:0000313" key="1">
    <source>
        <dbReference type="EMBL" id="MEN3746703.1"/>
    </source>
</evidence>